<sequence length="689" mass="76883">MQFFLTVFVSAFLIFQIQPIVSKTILPLFGGGAGVWTTCLFFFQLFLLVGYFYAYLLAKLIKIKWQALVHLVLCIFSLAVLPFDLTSLNLLDARPELKILSLLVVGVGLPFAVLSASSPLLQSWFTFTKNTANPYLLYAISNLGSFLALILYPSFIEPFISLRLQTVLWSIGFCIFVFLIIYIGFTLINKEIKNQIIKECPEAAVNTGFSVKVLWLLFSGLGVIFLVSTTSAMSQNIPPVPFLWLVPLAIYLLTYVLAFSSNKFYKRNVWLIVYGFAAFIGLFVYFIGGQFDIATQILIYLFILFTASMVCHGELSQLKPNTKDATLFYLLISLGGVFGSFLVSFIAPQIFDEFLEFPIAILSIFILVGASVLMKIETRKTVSAQTSSKGISQTSLVAGCCGFLALIWLIVFFSMNTMYQQFDLDKTRNFYGILSVKDIKQGQVNERRLVDGSTAHGAQSLDPSNNSLPLSYYRPNTGVERVLSHLSQQTPINVGIIGLGVGALAGYGREQDEYTFYELNPAVIDFADKYFSFLSQSKANVQIKVGDARISLQQEADAHTLNQFDALVVDAFSGDVIPTHLLTREAFQLYNQHIAVDGSIILHISNRHLSLLPVILSHAKHLSMDVLFFSTSGGLTEHDTEWVVLTNKASILEDSTMQYAKLNPDLFDTDLVDWTDDYSSLLPILKIFE</sequence>
<feature type="transmembrane region" description="Helical" evidence="2">
    <location>
        <begin position="33"/>
        <end position="55"/>
    </location>
</feature>
<dbReference type="InterPro" id="IPR029063">
    <property type="entry name" value="SAM-dependent_MTases_sf"/>
</dbReference>
<accession>A0ABS9D3B3</accession>
<keyword evidence="2" id="KW-1133">Transmembrane helix</keyword>
<feature type="transmembrane region" description="Helical" evidence="2">
    <location>
        <begin position="293"/>
        <end position="315"/>
    </location>
</feature>
<feature type="transmembrane region" description="Helical" evidence="2">
    <location>
        <begin position="396"/>
        <end position="419"/>
    </location>
</feature>
<dbReference type="NCBIfam" id="NF037959">
    <property type="entry name" value="MFS_SpdSyn"/>
    <property type="match status" value="1"/>
</dbReference>
<feature type="transmembrane region" description="Helical" evidence="2">
    <location>
        <begin position="97"/>
        <end position="114"/>
    </location>
</feature>
<keyword evidence="2" id="KW-0812">Transmembrane</keyword>
<reference evidence="3 4" key="1">
    <citation type="submission" date="2022-01" db="EMBL/GenBank/DDBJ databases">
        <title>Paraglaciecola sp. G1-23.</title>
        <authorList>
            <person name="Jin M.S."/>
            <person name="Han D.M."/>
            <person name="Kim H.M."/>
            <person name="Jeon C.O."/>
        </authorList>
    </citation>
    <scope>NUCLEOTIDE SEQUENCE [LARGE SCALE GENOMIC DNA]</scope>
    <source>
        <strain evidence="3 4">G1-23</strain>
    </source>
</reference>
<keyword evidence="1" id="KW-0620">Polyamine biosynthesis</keyword>
<keyword evidence="4" id="KW-1185">Reference proteome</keyword>
<gene>
    <name evidence="3" type="ORF">L0668_02145</name>
</gene>
<feature type="transmembrane region" description="Helical" evidence="2">
    <location>
        <begin position="67"/>
        <end position="85"/>
    </location>
</feature>
<evidence type="ECO:0000256" key="1">
    <source>
        <dbReference type="ARBA" id="ARBA00023115"/>
    </source>
</evidence>
<dbReference type="PANTHER" id="PTHR43317">
    <property type="entry name" value="THERMOSPERMINE SYNTHASE ACAULIS5"/>
    <property type="match status" value="1"/>
</dbReference>
<proteinExistence type="predicted"/>
<dbReference type="RefSeq" id="WP_235310407.1">
    <property type="nucleotide sequence ID" value="NZ_JAKGAS010000001.1"/>
</dbReference>
<keyword evidence="2" id="KW-0472">Membrane</keyword>
<evidence type="ECO:0000313" key="4">
    <source>
        <dbReference type="Proteomes" id="UP001521137"/>
    </source>
</evidence>
<organism evidence="3 4">
    <name type="scientific">Paraglaciecola algarum</name>
    <dbReference type="NCBI Taxonomy" id="3050085"/>
    <lineage>
        <taxon>Bacteria</taxon>
        <taxon>Pseudomonadati</taxon>
        <taxon>Pseudomonadota</taxon>
        <taxon>Gammaproteobacteria</taxon>
        <taxon>Alteromonadales</taxon>
        <taxon>Alteromonadaceae</taxon>
        <taxon>Paraglaciecola</taxon>
    </lineage>
</organism>
<feature type="transmembrane region" description="Helical" evidence="2">
    <location>
        <begin position="357"/>
        <end position="376"/>
    </location>
</feature>
<dbReference type="SUPFAM" id="SSF53335">
    <property type="entry name" value="S-adenosyl-L-methionine-dependent methyltransferases"/>
    <property type="match status" value="1"/>
</dbReference>
<feature type="transmembrane region" description="Helical" evidence="2">
    <location>
        <begin position="240"/>
        <end position="257"/>
    </location>
</feature>
<evidence type="ECO:0000313" key="3">
    <source>
        <dbReference type="EMBL" id="MCF2946890.1"/>
    </source>
</evidence>
<dbReference type="EMBL" id="JAKGAS010000001">
    <property type="protein sequence ID" value="MCF2946890.1"/>
    <property type="molecule type" value="Genomic_DNA"/>
</dbReference>
<name>A0ABS9D3B3_9ALTE</name>
<feature type="transmembrane region" description="Helical" evidence="2">
    <location>
        <begin position="135"/>
        <end position="155"/>
    </location>
</feature>
<dbReference type="Proteomes" id="UP001521137">
    <property type="component" value="Unassembled WGS sequence"/>
</dbReference>
<dbReference type="PANTHER" id="PTHR43317:SF1">
    <property type="entry name" value="THERMOSPERMINE SYNTHASE ACAULIS5"/>
    <property type="match status" value="1"/>
</dbReference>
<feature type="transmembrane region" description="Helical" evidence="2">
    <location>
        <begin position="269"/>
        <end position="287"/>
    </location>
</feature>
<dbReference type="Gene3D" id="3.40.50.150">
    <property type="entry name" value="Vaccinia Virus protein VP39"/>
    <property type="match status" value="1"/>
</dbReference>
<feature type="transmembrane region" description="Helical" evidence="2">
    <location>
        <begin position="327"/>
        <end position="351"/>
    </location>
</feature>
<feature type="transmembrane region" description="Helical" evidence="2">
    <location>
        <begin position="167"/>
        <end position="188"/>
    </location>
</feature>
<protein>
    <submittedName>
        <fullName evidence="3">Fused MFS/spermidine synthase</fullName>
    </submittedName>
</protein>
<feature type="transmembrane region" description="Helical" evidence="2">
    <location>
        <begin position="209"/>
        <end position="228"/>
    </location>
</feature>
<comment type="caution">
    <text evidence="3">The sequence shown here is derived from an EMBL/GenBank/DDBJ whole genome shotgun (WGS) entry which is preliminary data.</text>
</comment>
<evidence type="ECO:0000256" key="2">
    <source>
        <dbReference type="SAM" id="Phobius"/>
    </source>
</evidence>